<proteinExistence type="predicted"/>
<keyword evidence="1" id="KW-0812">Transmembrane</keyword>
<dbReference type="AlphaFoldDB" id="A0A5E4EJ92"/>
<organism evidence="3 4">
    <name type="scientific">Prunus dulcis</name>
    <name type="common">Almond</name>
    <name type="synonym">Amygdalus dulcis</name>
    <dbReference type="NCBI Taxonomy" id="3755"/>
    <lineage>
        <taxon>Eukaryota</taxon>
        <taxon>Viridiplantae</taxon>
        <taxon>Streptophyta</taxon>
        <taxon>Embryophyta</taxon>
        <taxon>Tracheophyta</taxon>
        <taxon>Spermatophyta</taxon>
        <taxon>Magnoliopsida</taxon>
        <taxon>eudicotyledons</taxon>
        <taxon>Gunneridae</taxon>
        <taxon>Pentapetalae</taxon>
        <taxon>rosids</taxon>
        <taxon>fabids</taxon>
        <taxon>Rosales</taxon>
        <taxon>Rosaceae</taxon>
        <taxon>Amygdaloideae</taxon>
        <taxon>Amygdaleae</taxon>
        <taxon>Prunus</taxon>
    </lineage>
</organism>
<evidence type="ECO:0000313" key="3">
    <source>
        <dbReference type="EMBL" id="VVA15757.1"/>
    </source>
</evidence>
<keyword evidence="5" id="KW-1185">Reference proteome</keyword>
<evidence type="ECO:0000313" key="5">
    <source>
        <dbReference type="Proteomes" id="UP001054821"/>
    </source>
</evidence>
<evidence type="ECO:0000313" key="2">
    <source>
        <dbReference type="EMBL" id="KAI5315437.1"/>
    </source>
</evidence>
<dbReference type="OMA" id="YLLEMIM"/>
<evidence type="ECO:0000313" key="4">
    <source>
        <dbReference type="Proteomes" id="UP000327085"/>
    </source>
</evidence>
<name>A0A5E4EJ92_PRUDU</name>
<reference evidence="2 5" key="3">
    <citation type="journal article" date="2022" name="G3 (Bethesda)">
        <title>Whole-genome sequence and methylome profiling of the almond [Prunus dulcis (Mill.) D.A. Webb] cultivar 'Nonpareil'.</title>
        <authorList>
            <person name="D'Amico-Willman K.M."/>
            <person name="Ouma W.Z."/>
            <person name="Meulia T."/>
            <person name="Sideli G.M."/>
            <person name="Gradziel T.M."/>
            <person name="Fresnedo-Ramirez J."/>
        </authorList>
    </citation>
    <scope>NUCLEOTIDE SEQUENCE [LARGE SCALE GENOMIC DNA]</scope>
    <source>
        <strain evidence="2">Clone GOH B32 T37-40</strain>
    </source>
</reference>
<dbReference type="Proteomes" id="UP001054821">
    <property type="component" value="Chromosome 8"/>
</dbReference>
<keyword evidence="1" id="KW-0472">Membrane</keyword>
<reference evidence="4" key="2">
    <citation type="journal article" date="2020" name="Plant J.">
        <title>Transposons played a major role in the diversification between the closely related almond and peach genomes: results from the almond genome sequence.</title>
        <authorList>
            <person name="Alioto T."/>
            <person name="Alexiou K.G."/>
            <person name="Bardil A."/>
            <person name="Barteri F."/>
            <person name="Castanera R."/>
            <person name="Cruz F."/>
            <person name="Dhingra A."/>
            <person name="Duval H."/>
            <person name="Fernandez I Marti A."/>
            <person name="Frias L."/>
            <person name="Galan B."/>
            <person name="Garcia J.L."/>
            <person name="Howad W."/>
            <person name="Gomez-Garrido J."/>
            <person name="Gut M."/>
            <person name="Julca I."/>
            <person name="Morata J."/>
            <person name="Puigdomenech P."/>
            <person name="Ribeca P."/>
            <person name="Rubio Cabetas M.J."/>
            <person name="Vlasova A."/>
            <person name="Wirthensohn M."/>
            <person name="Garcia-Mas J."/>
            <person name="Gabaldon T."/>
            <person name="Casacuberta J.M."/>
            <person name="Arus P."/>
        </authorList>
    </citation>
    <scope>NUCLEOTIDE SEQUENCE [LARGE SCALE GENOMIC DNA]</scope>
    <source>
        <strain evidence="4">cv. Texas</strain>
    </source>
</reference>
<sequence>MVVFLLKLIFFGLSFISNLVSWLIFSGTAHILVLLIHGFRGPGQAIHGTLQQVTEVIKSCSENFVGLVMEAISALISTIFDYLKEIVTGSAGVTTSAIGDLMEKTKTSLDGLLTDVPEVSEGLSEMVFTIVADLWNNCKDAFGYVAENA</sequence>
<protein>
    <submittedName>
        <fullName evidence="3">PREDICTED: L484_015815</fullName>
    </submittedName>
</protein>
<keyword evidence="1" id="KW-1133">Transmembrane helix</keyword>
<dbReference type="EMBL" id="CABIKO010000016">
    <property type="protein sequence ID" value="VVA15757.1"/>
    <property type="molecule type" value="Genomic_DNA"/>
</dbReference>
<dbReference type="Gramene" id="VVA15757">
    <property type="protein sequence ID" value="VVA15757"/>
    <property type="gene ID" value="Prudul26B021175"/>
</dbReference>
<dbReference type="InParanoid" id="A0A5E4EJ92"/>
<feature type="transmembrane region" description="Helical" evidence="1">
    <location>
        <begin position="6"/>
        <end position="36"/>
    </location>
</feature>
<accession>A0A5E4EJ92</accession>
<evidence type="ECO:0000256" key="1">
    <source>
        <dbReference type="SAM" id="Phobius"/>
    </source>
</evidence>
<dbReference type="Proteomes" id="UP000327085">
    <property type="component" value="Chromosome 8"/>
</dbReference>
<gene>
    <name evidence="3" type="ORF">ALMOND_2B021175</name>
    <name evidence="2" type="ORF">L3X38_044613</name>
</gene>
<reference evidence="3" key="1">
    <citation type="submission" date="2019-07" db="EMBL/GenBank/DDBJ databases">
        <authorList>
            <person name="Alioto T."/>
            <person name="Alioto T."/>
            <person name="Gomez Garrido J."/>
        </authorList>
    </citation>
    <scope>NUCLEOTIDE SEQUENCE</scope>
</reference>
<dbReference type="EMBL" id="JAJFAZ020000008">
    <property type="protein sequence ID" value="KAI5315437.1"/>
    <property type="molecule type" value="Genomic_DNA"/>
</dbReference>